<gene>
    <name evidence="11" type="ORF">AAEO60_06150</name>
</gene>
<comment type="cofactor">
    <cofactor evidence="1 6">
        <name>FAD</name>
        <dbReference type="ChEBI" id="CHEBI:57692"/>
    </cofactor>
</comment>
<dbReference type="InterPro" id="IPR009075">
    <property type="entry name" value="AcylCo_DH/oxidase_C"/>
</dbReference>
<feature type="domain" description="Acetyl-CoA dehydrogenase-like C-terminal" evidence="10">
    <location>
        <begin position="467"/>
        <end position="571"/>
    </location>
</feature>
<evidence type="ECO:0000256" key="5">
    <source>
        <dbReference type="ARBA" id="ARBA00023002"/>
    </source>
</evidence>
<dbReference type="InterPro" id="IPR037069">
    <property type="entry name" value="AcylCoA_DH/ox_N_sf"/>
</dbReference>
<dbReference type="PANTHER" id="PTHR42803:SF1">
    <property type="entry name" value="BROAD-SPECIFICITY LINEAR ACYL-COA DEHYDROGENASE FADE5"/>
    <property type="match status" value="1"/>
</dbReference>
<evidence type="ECO:0000313" key="11">
    <source>
        <dbReference type="EMBL" id="MEL1250248.1"/>
    </source>
</evidence>
<dbReference type="Gene3D" id="2.40.110.10">
    <property type="entry name" value="Butyryl-CoA Dehydrogenase, subunit A, domain 2"/>
    <property type="match status" value="1"/>
</dbReference>
<feature type="domain" description="Acyl-CoA oxidase/dehydrogenase middle" evidence="8">
    <location>
        <begin position="162"/>
        <end position="265"/>
    </location>
</feature>
<name>A0ABU9ICW0_9SPHN</name>
<dbReference type="Pfam" id="PF02771">
    <property type="entry name" value="Acyl-CoA_dh_N"/>
    <property type="match status" value="1"/>
</dbReference>
<dbReference type="Gene3D" id="1.10.540.10">
    <property type="entry name" value="Acyl-CoA dehydrogenase/oxidase, N-terminal domain"/>
    <property type="match status" value="1"/>
</dbReference>
<dbReference type="PANTHER" id="PTHR42803">
    <property type="entry name" value="ACYL-COA DEHYDROGENASE"/>
    <property type="match status" value="1"/>
</dbReference>
<keyword evidence="12" id="KW-1185">Reference proteome</keyword>
<dbReference type="Proteomes" id="UP001497045">
    <property type="component" value="Unassembled WGS sequence"/>
</dbReference>
<reference evidence="11 12" key="1">
    <citation type="submission" date="2024-04" db="EMBL/GenBank/DDBJ databases">
        <title>Aurantiacibacter sp. DGU6 16S ribosomal RNA gene Genome sequencing and assembly.</title>
        <authorList>
            <person name="Park S."/>
        </authorList>
    </citation>
    <scope>NUCLEOTIDE SEQUENCE [LARGE SCALE GENOMIC DNA]</scope>
    <source>
        <strain evidence="11 12">DGU6</strain>
    </source>
</reference>
<dbReference type="InterPro" id="IPR052166">
    <property type="entry name" value="Diverse_Acyl-CoA_DH"/>
</dbReference>
<dbReference type="RefSeq" id="WP_341672771.1">
    <property type="nucleotide sequence ID" value="NZ_JBBYHV010000001.1"/>
</dbReference>
<accession>A0ABU9ICW0</accession>
<proteinExistence type="inferred from homology"/>
<dbReference type="Pfam" id="PF02770">
    <property type="entry name" value="Acyl-CoA_dh_M"/>
    <property type="match status" value="1"/>
</dbReference>
<organism evidence="11 12">
    <name type="scientific">Aurantiacibacter gilvus</name>
    <dbReference type="NCBI Taxonomy" id="3139141"/>
    <lineage>
        <taxon>Bacteria</taxon>
        <taxon>Pseudomonadati</taxon>
        <taxon>Pseudomonadota</taxon>
        <taxon>Alphaproteobacteria</taxon>
        <taxon>Sphingomonadales</taxon>
        <taxon>Erythrobacteraceae</taxon>
        <taxon>Aurantiacibacter</taxon>
    </lineage>
</organism>
<feature type="domain" description="Acyl-CoA dehydrogenase/oxidase C-terminal" evidence="7">
    <location>
        <begin position="276"/>
        <end position="443"/>
    </location>
</feature>
<dbReference type="Pfam" id="PF00441">
    <property type="entry name" value="Acyl-CoA_dh_1"/>
    <property type="match status" value="1"/>
</dbReference>
<protein>
    <submittedName>
        <fullName evidence="11">Acyl-CoA dehydrogenase C-terminal domain-containing protein</fullName>
    </submittedName>
</protein>
<dbReference type="InterPro" id="IPR025878">
    <property type="entry name" value="Acyl-CoA_dh-like_C_dom"/>
</dbReference>
<dbReference type="InterPro" id="IPR013786">
    <property type="entry name" value="AcylCoA_DH/ox_N"/>
</dbReference>
<evidence type="ECO:0000256" key="2">
    <source>
        <dbReference type="ARBA" id="ARBA00009347"/>
    </source>
</evidence>
<evidence type="ECO:0000313" key="12">
    <source>
        <dbReference type="Proteomes" id="UP001497045"/>
    </source>
</evidence>
<keyword evidence="5 6" id="KW-0560">Oxidoreductase</keyword>
<feature type="domain" description="Acyl-CoA dehydrogenase/oxidase N-terminal" evidence="9">
    <location>
        <begin position="75"/>
        <end position="157"/>
    </location>
</feature>
<evidence type="ECO:0000256" key="3">
    <source>
        <dbReference type="ARBA" id="ARBA00022630"/>
    </source>
</evidence>
<evidence type="ECO:0000256" key="1">
    <source>
        <dbReference type="ARBA" id="ARBA00001974"/>
    </source>
</evidence>
<dbReference type="SUPFAM" id="SSF47203">
    <property type="entry name" value="Acyl-CoA dehydrogenase C-terminal domain-like"/>
    <property type="match status" value="1"/>
</dbReference>
<comment type="caution">
    <text evidence="11">The sequence shown here is derived from an EMBL/GenBank/DDBJ whole genome shotgun (WGS) entry which is preliminary data.</text>
</comment>
<evidence type="ECO:0000259" key="8">
    <source>
        <dbReference type="Pfam" id="PF02770"/>
    </source>
</evidence>
<evidence type="ECO:0000259" key="10">
    <source>
        <dbReference type="Pfam" id="PF12806"/>
    </source>
</evidence>
<dbReference type="SUPFAM" id="SSF56645">
    <property type="entry name" value="Acyl-CoA dehydrogenase NM domain-like"/>
    <property type="match status" value="1"/>
</dbReference>
<dbReference type="InterPro" id="IPR046373">
    <property type="entry name" value="Acyl-CoA_Oxase/DH_mid-dom_sf"/>
</dbReference>
<evidence type="ECO:0000259" key="7">
    <source>
        <dbReference type="Pfam" id="PF00441"/>
    </source>
</evidence>
<sequence>MTGWTAPTRDTLFVLNDLLKVQDCTLPGYDMLDEETVQALIEGMGAFCTDVLAPLNPVADAQGCTRHADGSVTTPEGFKQAYKQLQEAGWNTLAMPEEYGGQGLPHVLGTVFEEYMNSACPGFMMYPGIVGGATSTILAAGSDHLKDTYVPPIISGEWLATMALTEGHAGTDLGLMRTKAEPAGNGTYSISGEKIFISGGEHDLTENIIHLVLARVPDAPAGSRGISLFLVPKVLPDGEKNALGCSAIEHKMGLNGSATCVMNFDGATGWLLGEENAGLAAMFIMMNAARLGVGVQGLAHAEHAYQRAATYATERKQGRAMGKRADPSAPADSLLVHPDVRRLLLDARAFAEGFRALVLWTAMQIDAAHHGDKDADALVSFLTPVIKAFGTDSGFQTAVDMQQVFGGHGYVKEWGMEQIVRDARIGMIYEGANGVQALDLAGRKLAKDGGQVAQKFAAMVAADLDGAPDWLVAPMQTALGDAAKAAQSMLEQAAKDPNALGAGSYAFMELIGHVAIGWMWVRMVKAVEGRDDEFSAAKRITARHFAERSLPATAMLRRKVEAGAENLMALPEDAFVRAI</sequence>
<dbReference type="InterPro" id="IPR009100">
    <property type="entry name" value="AcylCoA_DH/oxidase_NM_dom_sf"/>
</dbReference>
<evidence type="ECO:0000256" key="6">
    <source>
        <dbReference type="RuleBase" id="RU362125"/>
    </source>
</evidence>
<evidence type="ECO:0000256" key="4">
    <source>
        <dbReference type="ARBA" id="ARBA00022827"/>
    </source>
</evidence>
<comment type="similarity">
    <text evidence="2 6">Belongs to the acyl-CoA dehydrogenase family.</text>
</comment>
<dbReference type="InterPro" id="IPR006091">
    <property type="entry name" value="Acyl-CoA_Oxase/DH_mid-dom"/>
</dbReference>
<evidence type="ECO:0000259" key="9">
    <source>
        <dbReference type="Pfam" id="PF02771"/>
    </source>
</evidence>
<keyword evidence="4 6" id="KW-0274">FAD</keyword>
<dbReference type="EMBL" id="JBBYHV010000001">
    <property type="protein sequence ID" value="MEL1250248.1"/>
    <property type="molecule type" value="Genomic_DNA"/>
</dbReference>
<dbReference type="InterPro" id="IPR036250">
    <property type="entry name" value="AcylCo_DH-like_C"/>
</dbReference>
<keyword evidence="3 6" id="KW-0285">Flavoprotein</keyword>
<dbReference type="Pfam" id="PF12806">
    <property type="entry name" value="Acyl-CoA_dh_C"/>
    <property type="match status" value="1"/>
</dbReference>
<dbReference type="Gene3D" id="1.20.140.10">
    <property type="entry name" value="Butyryl-CoA Dehydrogenase, subunit A, domain 3"/>
    <property type="match status" value="1"/>
</dbReference>